<reference evidence="2 3" key="1">
    <citation type="submission" date="2024-10" db="EMBL/GenBank/DDBJ databases">
        <title>The Natural Products Discovery Center: Release of the First 8490 Sequenced Strains for Exploring Actinobacteria Biosynthetic Diversity.</title>
        <authorList>
            <person name="Kalkreuter E."/>
            <person name="Kautsar S.A."/>
            <person name="Yang D."/>
            <person name="Bader C.D."/>
            <person name="Teijaro C.N."/>
            <person name="Fluegel L."/>
            <person name="Davis C.M."/>
            <person name="Simpson J.R."/>
            <person name="Lauterbach L."/>
            <person name="Steele A.D."/>
            <person name="Gui C."/>
            <person name="Meng S."/>
            <person name="Li G."/>
            <person name="Viehrig K."/>
            <person name="Ye F."/>
            <person name="Su P."/>
            <person name="Kiefer A.F."/>
            <person name="Nichols A."/>
            <person name="Cepeda A.J."/>
            <person name="Yan W."/>
            <person name="Fan B."/>
            <person name="Jiang Y."/>
            <person name="Adhikari A."/>
            <person name="Zheng C.-J."/>
            <person name="Schuster L."/>
            <person name="Cowan T.M."/>
            <person name="Smanski M.J."/>
            <person name="Chevrette M.G."/>
            <person name="De Carvalho L.P.S."/>
            <person name="Shen B."/>
        </authorList>
    </citation>
    <scope>NUCLEOTIDE SEQUENCE [LARGE SCALE GENOMIC DNA]</scope>
    <source>
        <strain evidence="2 3">NPDC007066</strain>
    </source>
</reference>
<protein>
    <submittedName>
        <fullName evidence="2">Uncharacterized protein</fullName>
    </submittedName>
</protein>
<evidence type="ECO:0000313" key="2">
    <source>
        <dbReference type="EMBL" id="MFE9228726.1"/>
    </source>
</evidence>
<comment type="caution">
    <text evidence="2">The sequence shown here is derived from an EMBL/GenBank/DDBJ whole genome shotgun (WGS) entry which is preliminary data.</text>
</comment>
<dbReference type="RefSeq" id="WP_358284276.1">
    <property type="nucleotide sequence ID" value="NZ_JBEYGJ010000019.1"/>
</dbReference>
<evidence type="ECO:0000313" key="3">
    <source>
        <dbReference type="Proteomes" id="UP001601288"/>
    </source>
</evidence>
<keyword evidence="3" id="KW-1185">Reference proteome</keyword>
<name>A0ABW6LN69_9ACTN</name>
<accession>A0ABW6LN69</accession>
<dbReference type="Proteomes" id="UP001601288">
    <property type="component" value="Unassembled WGS sequence"/>
</dbReference>
<evidence type="ECO:0000256" key="1">
    <source>
        <dbReference type="SAM" id="MobiDB-lite"/>
    </source>
</evidence>
<feature type="region of interest" description="Disordered" evidence="1">
    <location>
        <begin position="1"/>
        <end position="21"/>
    </location>
</feature>
<proteinExistence type="predicted"/>
<sequence length="52" mass="5590">MGHPAAGGGRERAAAETAVAEPARHDWRLVDAALDRLVCPDCGDRPGRLRRL</sequence>
<organism evidence="2 3">
    <name type="scientific">Streptomyces massasporeus</name>
    <dbReference type="NCBI Taxonomy" id="67324"/>
    <lineage>
        <taxon>Bacteria</taxon>
        <taxon>Bacillati</taxon>
        <taxon>Actinomycetota</taxon>
        <taxon>Actinomycetes</taxon>
        <taxon>Kitasatosporales</taxon>
        <taxon>Streptomycetaceae</taxon>
        <taxon>Streptomyces</taxon>
    </lineage>
</organism>
<gene>
    <name evidence="2" type="ORF">ACFYM3_29735</name>
</gene>
<dbReference type="EMBL" id="JBIAFP010000020">
    <property type="protein sequence ID" value="MFE9228726.1"/>
    <property type="molecule type" value="Genomic_DNA"/>
</dbReference>